<dbReference type="InterPro" id="IPR008278">
    <property type="entry name" value="4-PPantetheinyl_Trfase_dom"/>
</dbReference>
<sequence length="287" mass="31900">MSQINFVSPISRVGALEPRTLLQAALGEIHVWRLEFSSLGSARAGWQVMSDEERARAERFRFLPDRERFCQSRFLLRVVLGEYLGLDPSKVPMIVDEHGKPSVDEMASPRGLQFNLTHSRSMALLALAIGQSIGIDVEDIGAVENTDVTTLAEGICTKHEREAIAKLEQEGRTRAFLRCWTRKEALLKAVGVGLLGRLDGFEVPLDCSKRWDIQWRPDSWSKESTYQMADLSFGNHLAAVAAPVISNSIQIFDLHGQETDPGSIAERPTTISRQRDDESNSGEAPSP</sequence>
<dbReference type="Pfam" id="PF22624">
    <property type="entry name" value="AASDHPPT_N"/>
    <property type="match status" value="1"/>
</dbReference>
<dbReference type="InterPro" id="IPR050559">
    <property type="entry name" value="P-Pant_transferase_sf"/>
</dbReference>
<evidence type="ECO:0000256" key="3">
    <source>
        <dbReference type="SAM" id="MobiDB-lite"/>
    </source>
</evidence>
<keyword evidence="7" id="KW-1185">Reference proteome</keyword>
<dbReference type="InterPro" id="IPR037143">
    <property type="entry name" value="4-PPantetheinyl_Trfase_dom_sf"/>
</dbReference>
<feature type="domain" description="4'-phosphopantetheinyl transferase N-terminal" evidence="5">
    <location>
        <begin position="47"/>
        <end position="126"/>
    </location>
</feature>
<gene>
    <name evidence="6" type="ORF">FJN17_00975</name>
</gene>
<dbReference type="Pfam" id="PF01648">
    <property type="entry name" value="ACPS"/>
    <property type="match status" value="1"/>
</dbReference>
<evidence type="ECO:0000313" key="7">
    <source>
        <dbReference type="Proteomes" id="UP000319298"/>
    </source>
</evidence>
<evidence type="ECO:0000256" key="2">
    <source>
        <dbReference type="ARBA" id="ARBA00022679"/>
    </source>
</evidence>
<protein>
    <submittedName>
        <fullName evidence="6">4'-phosphopantetheinyl transferase superfamily protein</fullName>
    </submittedName>
</protein>
<evidence type="ECO:0000259" key="5">
    <source>
        <dbReference type="Pfam" id="PF22624"/>
    </source>
</evidence>
<name>A0ABX5VZ43_9BRAD</name>
<evidence type="ECO:0000313" key="6">
    <source>
        <dbReference type="EMBL" id="QDF36247.2"/>
    </source>
</evidence>
<accession>A0ABX5VZ43</accession>
<dbReference type="Gene3D" id="3.90.470.20">
    <property type="entry name" value="4'-phosphopantetheinyl transferase domain"/>
    <property type="match status" value="2"/>
</dbReference>
<evidence type="ECO:0000259" key="4">
    <source>
        <dbReference type="Pfam" id="PF01648"/>
    </source>
</evidence>
<organism evidence="6 7">
    <name type="scientific">Bradyrhizobium symbiodeficiens</name>
    <dbReference type="NCBI Taxonomy" id="1404367"/>
    <lineage>
        <taxon>Bacteria</taxon>
        <taxon>Pseudomonadati</taxon>
        <taxon>Pseudomonadota</taxon>
        <taxon>Alphaproteobacteria</taxon>
        <taxon>Hyphomicrobiales</taxon>
        <taxon>Nitrobacteraceae</taxon>
        <taxon>Bradyrhizobium</taxon>
    </lineage>
</organism>
<dbReference type="GO" id="GO:0016740">
    <property type="term" value="F:transferase activity"/>
    <property type="evidence" value="ECO:0007669"/>
    <property type="project" value="UniProtKB-KW"/>
</dbReference>
<dbReference type="PANTHER" id="PTHR12215:SF10">
    <property type="entry name" value="L-AMINOADIPATE-SEMIALDEHYDE DEHYDROGENASE-PHOSPHOPANTETHEINYL TRANSFERASE"/>
    <property type="match status" value="1"/>
</dbReference>
<comment type="similarity">
    <text evidence="1">Belongs to the P-Pant transferase superfamily. Gsp/Sfp/HetI/AcpT family.</text>
</comment>
<keyword evidence="2 6" id="KW-0808">Transferase</keyword>
<dbReference type="Proteomes" id="UP000319298">
    <property type="component" value="Chromosome"/>
</dbReference>
<feature type="domain" description="4'-phosphopantetheinyl transferase" evidence="4">
    <location>
        <begin position="132"/>
        <end position="240"/>
    </location>
</feature>
<dbReference type="RefSeq" id="WP_162308404.1">
    <property type="nucleotide sequence ID" value="NZ_CP029427.2"/>
</dbReference>
<dbReference type="EMBL" id="CP041090">
    <property type="protein sequence ID" value="QDF36247.2"/>
    <property type="molecule type" value="Genomic_DNA"/>
</dbReference>
<proteinExistence type="inferred from homology"/>
<evidence type="ECO:0000256" key="1">
    <source>
        <dbReference type="ARBA" id="ARBA00010990"/>
    </source>
</evidence>
<dbReference type="SUPFAM" id="SSF56214">
    <property type="entry name" value="4'-phosphopantetheinyl transferase"/>
    <property type="match status" value="2"/>
</dbReference>
<dbReference type="PANTHER" id="PTHR12215">
    <property type="entry name" value="PHOSPHOPANTETHEINE TRANSFERASE"/>
    <property type="match status" value="1"/>
</dbReference>
<dbReference type="InterPro" id="IPR055066">
    <property type="entry name" value="AASDHPPT_N"/>
</dbReference>
<reference evidence="6 7" key="2">
    <citation type="journal article" date="2020" name="Int. J. Syst. Evol. Microbiol.">
        <title>Description and complete genome sequences of Bradyrhizobium symbiodeficiens sp. nov., a non-symbiotic bacterium associated with legumes native to Canada.</title>
        <authorList>
            <person name="Bromfield E.S.P."/>
            <person name="Cloutier S."/>
            <person name="Nguyen H.D.T."/>
        </authorList>
    </citation>
    <scope>NUCLEOTIDE SEQUENCE [LARGE SCALE GENOMIC DNA]</scope>
    <source>
        <strain evidence="6 7">65S1MB</strain>
    </source>
</reference>
<feature type="region of interest" description="Disordered" evidence="3">
    <location>
        <begin position="257"/>
        <end position="287"/>
    </location>
</feature>
<reference evidence="7" key="1">
    <citation type="submission" date="2019-06" db="EMBL/GenBank/DDBJ databases">
        <title>Whole-Genome Sequence of Bradyrhizobium sp. 3 Strain 65S1MB.</title>
        <authorList>
            <person name="Bromfield E.S.P."/>
            <person name="Cloutier S."/>
            <person name="Nguyen H.D.T."/>
        </authorList>
    </citation>
    <scope>NUCLEOTIDE SEQUENCE [LARGE SCALE GENOMIC DNA]</scope>
    <source>
        <strain evidence="7">65S1MB</strain>
    </source>
</reference>